<keyword evidence="7" id="KW-0472">Membrane</keyword>
<keyword evidence="6" id="KW-1133">Transmembrane helix</keyword>
<sequence>MGQKNLTHRYSCIIPFFNEGTRILDTLALVSNVSFFSSVICVDDGSTDLMSSQIAQQFPNVQLITLSKNGGKSGAIMAGLSAVTTDMVFLLDADLLGLDATELSHAMQTFETHHLDMLILGREQSPWIVKWSRGDILLTGQRILAKKDLDTICSTSPTQYQLEIAINTYMRHQKKHVAWMASSIRNTYKYKKWGFARGIGRDISMVVDMIRYAGIREYLMQIRTFAKTHVK</sequence>
<evidence type="ECO:0000256" key="1">
    <source>
        <dbReference type="ARBA" id="ARBA00022475"/>
    </source>
</evidence>
<evidence type="ECO:0000313" key="9">
    <source>
        <dbReference type="EMBL" id="PIR76236.1"/>
    </source>
</evidence>
<name>A0A2H0TXJ9_9BACT</name>
<gene>
    <name evidence="9" type="ORF">COU32_03120</name>
</gene>
<dbReference type="GO" id="GO:0005886">
    <property type="term" value="C:plasma membrane"/>
    <property type="evidence" value="ECO:0007669"/>
    <property type="project" value="TreeGrafter"/>
</dbReference>
<evidence type="ECO:0000256" key="7">
    <source>
        <dbReference type="ARBA" id="ARBA00023136"/>
    </source>
</evidence>
<reference evidence="10" key="1">
    <citation type="submission" date="2017-09" db="EMBL/GenBank/DDBJ databases">
        <title>Depth-based differentiation of microbial function through sediment-hosted aquifers and enrichment of novel symbionts in the deep terrestrial subsurface.</title>
        <authorList>
            <person name="Probst A.J."/>
            <person name="Ladd B."/>
            <person name="Jarett J.K."/>
            <person name="Geller-Mcgrath D.E."/>
            <person name="Sieber C.M.K."/>
            <person name="Emerson J.B."/>
            <person name="Anantharaman K."/>
            <person name="Thomas B.C."/>
            <person name="Malmstrom R."/>
            <person name="Stieglmeier M."/>
            <person name="Klingl A."/>
            <person name="Woyke T."/>
            <person name="Ryan C.M."/>
            <person name="Banfield J.F."/>
        </authorList>
    </citation>
    <scope>NUCLEOTIDE SEQUENCE [LARGE SCALE GENOMIC DNA]</scope>
</reference>
<dbReference type="GO" id="GO:0099621">
    <property type="term" value="F:undecaprenyl-phosphate 4-deoxy-4-formamido-L-arabinose transferase activity"/>
    <property type="evidence" value="ECO:0007669"/>
    <property type="project" value="TreeGrafter"/>
</dbReference>
<evidence type="ECO:0000256" key="5">
    <source>
        <dbReference type="ARBA" id="ARBA00022985"/>
    </source>
</evidence>
<evidence type="ECO:0000313" key="10">
    <source>
        <dbReference type="Proteomes" id="UP000231530"/>
    </source>
</evidence>
<dbReference type="GO" id="GO:0009103">
    <property type="term" value="P:lipopolysaccharide biosynthetic process"/>
    <property type="evidence" value="ECO:0007669"/>
    <property type="project" value="UniProtKB-KW"/>
</dbReference>
<accession>A0A2H0TXJ9</accession>
<protein>
    <submittedName>
        <fullName evidence="9">Glycosyl transferase</fullName>
    </submittedName>
</protein>
<keyword evidence="4" id="KW-0812">Transmembrane</keyword>
<dbReference type="EMBL" id="PFBY01000036">
    <property type="protein sequence ID" value="PIR76236.1"/>
    <property type="molecule type" value="Genomic_DNA"/>
</dbReference>
<dbReference type="InterPro" id="IPR001173">
    <property type="entry name" value="Glyco_trans_2-like"/>
</dbReference>
<evidence type="ECO:0000256" key="3">
    <source>
        <dbReference type="ARBA" id="ARBA00022679"/>
    </source>
</evidence>
<dbReference type="InterPro" id="IPR029044">
    <property type="entry name" value="Nucleotide-diphossugar_trans"/>
</dbReference>
<dbReference type="InterPro" id="IPR050256">
    <property type="entry name" value="Glycosyltransferase_2"/>
</dbReference>
<organism evidence="9 10">
    <name type="scientific">Candidatus Magasanikbacteria bacterium CG10_big_fil_rev_8_21_14_0_10_42_10</name>
    <dbReference type="NCBI Taxonomy" id="1974649"/>
    <lineage>
        <taxon>Bacteria</taxon>
        <taxon>Candidatus Magasanikiibacteriota</taxon>
    </lineage>
</organism>
<keyword evidence="3 9" id="KW-0808">Transferase</keyword>
<keyword evidence="5" id="KW-0448">Lipopolysaccharide biosynthesis</keyword>
<evidence type="ECO:0000256" key="2">
    <source>
        <dbReference type="ARBA" id="ARBA00022676"/>
    </source>
</evidence>
<dbReference type="Proteomes" id="UP000231530">
    <property type="component" value="Unassembled WGS sequence"/>
</dbReference>
<evidence type="ECO:0000259" key="8">
    <source>
        <dbReference type="Pfam" id="PF00535"/>
    </source>
</evidence>
<evidence type="ECO:0000256" key="6">
    <source>
        <dbReference type="ARBA" id="ARBA00022989"/>
    </source>
</evidence>
<dbReference type="AlphaFoldDB" id="A0A2H0TXJ9"/>
<dbReference type="PANTHER" id="PTHR48090">
    <property type="entry name" value="UNDECAPRENYL-PHOSPHATE 4-DEOXY-4-FORMAMIDO-L-ARABINOSE TRANSFERASE-RELATED"/>
    <property type="match status" value="1"/>
</dbReference>
<dbReference type="Pfam" id="PF00535">
    <property type="entry name" value="Glycos_transf_2"/>
    <property type="match status" value="1"/>
</dbReference>
<dbReference type="Gene3D" id="3.90.550.10">
    <property type="entry name" value="Spore Coat Polysaccharide Biosynthesis Protein SpsA, Chain A"/>
    <property type="match status" value="1"/>
</dbReference>
<feature type="domain" description="Glycosyltransferase 2-like" evidence="8">
    <location>
        <begin position="11"/>
        <end position="131"/>
    </location>
</feature>
<dbReference type="SUPFAM" id="SSF53448">
    <property type="entry name" value="Nucleotide-diphospho-sugar transferases"/>
    <property type="match status" value="1"/>
</dbReference>
<dbReference type="PANTHER" id="PTHR48090:SF3">
    <property type="entry name" value="UNDECAPRENYL-PHOSPHATE 4-DEOXY-4-FORMAMIDO-L-ARABINOSE TRANSFERASE"/>
    <property type="match status" value="1"/>
</dbReference>
<evidence type="ECO:0000256" key="4">
    <source>
        <dbReference type="ARBA" id="ARBA00022692"/>
    </source>
</evidence>
<keyword evidence="2" id="KW-0328">Glycosyltransferase</keyword>
<comment type="caution">
    <text evidence="9">The sequence shown here is derived from an EMBL/GenBank/DDBJ whole genome shotgun (WGS) entry which is preliminary data.</text>
</comment>
<proteinExistence type="predicted"/>
<keyword evidence="1" id="KW-1003">Cell membrane</keyword>